<name>A0A5P1E8P6_ASPOF</name>
<reference evidence="3" key="1">
    <citation type="journal article" date="2017" name="Nat. Commun.">
        <title>The asparagus genome sheds light on the origin and evolution of a young Y chromosome.</title>
        <authorList>
            <person name="Harkess A."/>
            <person name="Zhou J."/>
            <person name="Xu C."/>
            <person name="Bowers J.E."/>
            <person name="Van der Hulst R."/>
            <person name="Ayyampalayam S."/>
            <person name="Mercati F."/>
            <person name="Riccardi P."/>
            <person name="McKain M.R."/>
            <person name="Kakrana A."/>
            <person name="Tang H."/>
            <person name="Ray J."/>
            <person name="Groenendijk J."/>
            <person name="Arikit S."/>
            <person name="Mathioni S.M."/>
            <person name="Nakano M."/>
            <person name="Shan H."/>
            <person name="Telgmann-Rauber A."/>
            <person name="Kanno A."/>
            <person name="Yue Z."/>
            <person name="Chen H."/>
            <person name="Li W."/>
            <person name="Chen Y."/>
            <person name="Xu X."/>
            <person name="Zhang Y."/>
            <person name="Luo S."/>
            <person name="Chen H."/>
            <person name="Gao J."/>
            <person name="Mao Z."/>
            <person name="Pires J.C."/>
            <person name="Luo M."/>
            <person name="Kudrna D."/>
            <person name="Wing R.A."/>
            <person name="Meyers B.C."/>
            <person name="Yi K."/>
            <person name="Kong H."/>
            <person name="Lavrijsen P."/>
            <person name="Sunseri F."/>
            <person name="Falavigna A."/>
            <person name="Ye Y."/>
            <person name="Leebens-Mack J.H."/>
            <person name="Chen G."/>
        </authorList>
    </citation>
    <scope>NUCLEOTIDE SEQUENCE [LARGE SCALE GENOMIC DNA]</scope>
    <source>
        <strain evidence="3">cv. DH0086</strain>
    </source>
</reference>
<organism evidence="2 3">
    <name type="scientific">Asparagus officinalis</name>
    <name type="common">Garden asparagus</name>
    <dbReference type="NCBI Taxonomy" id="4686"/>
    <lineage>
        <taxon>Eukaryota</taxon>
        <taxon>Viridiplantae</taxon>
        <taxon>Streptophyta</taxon>
        <taxon>Embryophyta</taxon>
        <taxon>Tracheophyta</taxon>
        <taxon>Spermatophyta</taxon>
        <taxon>Magnoliopsida</taxon>
        <taxon>Liliopsida</taxon>
        <taxon>Asparagales</taxon>
        <taxon>Asparagaceae</taxon>
        <taxon>Asparagoideae</taxon>
        <taxon>Asparagus</taxon>
    </lineage>
</organism>
<feature type="compositionally biased region" description="Polar residues" evidence="1">
    <location>
        <begin position="94"/>
        <end position="107"/>
    </location>
</feature>
<dbReference type="GO" id="GO:0009639">
    <property type="term" value="P:response to red or far red light"/>
    <property type="evidence" value="ECO:0007669"/>
    <property type="project" value="InterPro"/>
</dbReference>
<dbReference type="InterPro" id="IPR037766">
    <property type="entry name" value="FHY1"/>
</dbReference>
<feature type="compositionally biased region" description="Low complexity" evidence="1">
    <location>
        <begin position="80"/>
        <end position="91"/>
    </location>
</feature>
<evidence type="ECO:0000313" key="2">
    <source>
        <dbReference type="EMBL" id="ONK62212.1"/>
    </source>
</evidence>
<proteinExistence type="predicted"/>
<dbReference type="GO" id="GO:0061608">
    <property type="term" value="F:nuclear import signal receptor activity"/>
    <property type="evidence" value="ECO:0007669"/>
    <property type="project" value="TreeGrafter"/>
</dbReference>
<accession>A0A5P1E8P6</accession>
<sequence length="168" mass="18552">MYISSGEQCTSKLDLSKKRKFPQFEHGNSNLPLPKHRVLNQSDSSDHHHPQLAEIVDDENSTAHVIDRGTDDTGAVESENGSNISSNIIGGPDSKTTSQADSNTESSYSIDITEFDSSLHDLYNEKDDVAPFSLASGGWSFEQEARKSSADKLTIDQEFAQYFSGFMR</sequence>
<feature type="compositionally biased region" description="Polar residues" evidence="1">
    <location>
        <begin position="1"/>
        <end position="13"/>
    </location>
</feature>
<dbReference type="Proteomes" id="UP000243459">
    <property type="component" value="Chromosome 7"/>
</dbReference>
<dbReference type="PANTHER" id="PTHR37723">
    <property type="entry name" value="PROTEIN FAR-RED ELONGATED HYPOCOTYL 1"/>
    <property type="match status" value="1"/>
</dbReference>
<evidence type="ECO:0000256" key="1">
    <source>
        <dbReference type="SAM" id="MobiDB-lite"/>
    </source>
</evidence>
<dbReference type="PANTHER" id="PTHR37723:SF1">
    <property type="entry name" value="PROTEIN FAR-RED-ELONGATED HYPOCOTYL 1-LIKE"/>
    <property type="match status" value="1"/>
</dbReference>
<dbReference type="AlphaFoldDB" id="A0A5P1E8P6"/>
<feature type="region of interest" description="Disordered" evidence="1">
    <location>
        <begin position="1"/>
        <end position="107"/>
    </location>
</feature>
<dbReference type="GO" id="GO:0051457">
    <property type="term" value="P:maintenance of protein location in nucleus"/>
    <property type="evidence" value="ECO:0007669"/>
    <property type="project" value="TreeGrafter"/>
</dbReference>
<protein>
    <submittedName>
        <fullName evidence="2">Uncharacterized protein</fullName>
    </submittedName>
</protein>
<keyword evidence="3" id="KW-1185">Reference proteome</keyword>
<evidence type="ECO:0000313" key="3">
    <source>
        <dbReference type="Proteomes" id="UP000243459"/>
    </source>
</evidence>
<dbReference type="Gramene" id="ONK62212">
    <property type="protein sequence ID" value="ONK62212"/>
    <property type="gene ID" value="A4U43_C07F1530"/>
</dbReference>
<dbReference type="GO" id="GO:0005737">
    <property type="term" value="C:cytoplasm"/>
    <property type="evidence" value="ECO:0007669"/>
    <property type="project" value="TreeGrafter"/>
</dbReference>
<dbReference type="GO" id="GO:0016607">
    <property type="term" value="C:nuclear speck"/>
    <property type="evidence" value="ECO:0007669"/>
    <property type="project" value="TreeGrafter"/>
</dbReference>
<dbReference type="EMBL" id="CM007387">
    <property type="protein sequence ID" value="ONK62212.1"/>
    <property type="molecule type" value="Genomic_DNA"/>
</dbReference>
<gene>
    <name evidence="2" type="ORF">A4U43_C07F1530</name>
</gene>